<feature type="compositionally biased region" description="Low complexity" evidence="1">
    <location>
        <begin position="122"/>
        <end position="138"/>
    </location>
</feature>
<feature type="transmembrane region" description="Helical" evidence="2">
    <location>
        <begin position="170"/>
        <end position="197"/>
    </location>
</feature>
<reference evidence="3" key="1">
    <citation type="submission" date="2021-01" db="EMBL/GenBank/DDBJ databases">
        <authorList>
            <person name="Lovell J.T."/>
            <person name="Bentley N."/>
            <person name="Bhattarai G."/>
            <person name="Jenkins J.W."/>
            <person name="Sreedasyam A."/>
            <person name="Alarcon Y."/>
            <person name="Bock C."/>
            <person name="Boston L."/>
            <person name="Carlson J."/>
            <person name="Cervantes K."/>
            <person name="Clermont K."/>
            <person name="Krom N."/>
            <person name="Kubenka K."/>
            <person name="Mamidi S."/>
            <person name="Mattison C."/>
            <person name="Monteros M."/>
            <person name="Pisani C."/>
            <person name="Plott C."/>
            <person name="Rajasekar S."/>
            <person name="Rhein H.S."/>
            <person name="Rohla C."/>
            <person name="Song M."/>
            <person name="Hilaire R.S."/>
            <person name="Shu S."/>
            <person name="Wells L."/>
            <person name="Wang X."/>
            <person name="Webber J."/>
            <person name="Heerema R.J."/>
            <person name="Klein P."/>
            <person name="Conner P."/>
            <person name="Grauke L."/>
            <person name="Grimwood J."/>
            <person name="Schmutz J."/>
            <person name="Randall J.J."/>
        </authorList>
    </citation>
    <scope>NUCLEOTIDE SEQUENCE</scope>
    <source>
        <tissue evidence="3">Leaf</tissue>
    </source>
</reference>
<dbReference type="PANTHER" id="PTHR34379:SF15">
    <property type="entry name" value="PROTEIN, PUTATIVE-RELATED"/>
    <property type="match status" value="1"/>
</dbReference>
<proteinExistence type="predicted"/>
<feature type="compositionally biased region" description="Low complexity" evidence="1">
    <location>
        <begin position="80"/>
        <end position="94"/>
    </location>
</feature>
<dbReference type="PANTHER" id="PTHR34379">
    <property type="entry name" value="OS07G0553800 PROTEIN"/>
    <property type="match status" value="1"/>
</dbReference>
<keyword evidence="2" id="KW-0812">Transmembrane</keyword>
<feature type="compositionally biased region" description="Basic and acidic residues" evidence="1">
    <location>
        <begin position="95"/>
        <end position="104"/>
    </location>
</feature>
<evidence type="ECO:0000313" key="3">
    <source>
        <dbReference type="EMBL" id="KAG6722443.1"/>
    </source>
</evidence>
<protein>
    <submittedName>
        <fullName evidence="3">Uncharacterized protein</fullName>
    </submittedName>
</protein>
<sequence>MKNVSRNRFLLCFRPVVDMEVVLESKGVVDRSGSQGFPYMSVENKEGIKETLTRKRTFSRVLRAVMFEAISTMKARNRKSNSQDSCQSSLSLSVRSHDSSDDKSVNPASVDTDTDPEVRTDSGLSHSSSSGSSSCSESISEKKNSPRSLSGFEKKPEKVKMCCSGVHSGICLLVLSLMITILWGRLCAIVFTSIWVYSVPRRHVGFGREERVIKLPKIETRENKKKVIIEGLLERNHHRRHKLMT</sequence>
<dbReference type="InterPro" id="IPR040411">
    <property type="entry name" value="At5g23160-like"/>
</dbReference>
<dbReference type="AlphaFoldDB" id="A0A922FH70"/>
<dbReference type="Proteomes" id="UP000811246">
    <property type="component" value="Chromosome 3"/>
</dbReference>
<organism evidence="3 4">
    <name type="scientific">Carya illinoinensis</name>
    <name type="common">Pecan</name>
    <dbReference type="NCBI Taxonomy" id="32201"/>
    <lineage>
        <taxon>Eukaryota</taxon>
        <taxon>Viridiplantae</taxon>
        <taxon>Streptophyta</taxon>
        <taxon>Embryophyta</taxon>
        <taxon>Tracheophyta</taxon>
        <taxon>Spermatophyta</taxon>
        <taxon>Magnoliopsida</taxon>
        <taxon>eudicotyledons</taxon>
        <taxon>Gunneridae</taxon>
        <taxon>Pentapetalae</taxon>
        <taxon>rosids</taxon>
        <taxon>fabids</taxon>
        <taxon>Fagales</taxon>
        <taxon>Juglandaceae</taxon>
        <taxon>Carya</taxon>
    </lineage>
</organism>
<evidence type="ECO:0000256" key="1">
    <source>
        <dbReference type="SAM" id="MobiDB-lite"/>
    </source>
</evidence>
<feature type="region of interest" description="Disordered" evidence="1">
    <location>
        <begin position="76"/>
        <end position="151"/>
    </location>
</feature>
<accession>A0A922FH70</accession>
<dbReference type="EMBL" id="CM031827">
    <property type="protein sequence ID" value="KAG6722443.1"/>
    <property type="molecule type" value="Genomic_DNA"/>
</dbReference>
<comment type="caution">
    <text evidence="3">The sequence shown here is derived from an EMBL/GenBank/DDBJ whole genome shotgun (WGS) entry which is preliminary data.</text>
</comment>
<keyword evidence="2" id="KW-1133">Transmembrane helix</keyword>
<gene>
    <name evidence="3" type="ORF">I3842_03G159800</name>
</gene>
<evidence type="ECO:0000256" key="2">
    <source>
        <dbReference type="SAM" id="Phobius"/>
    </source>
</evidence>
<keyword evidence="2" id="KW-0472">Membrane</keyword>
<name>A0A922FH70_CARIL</name>
<evidence type="ECO:0000313" key="4">
    <source>
        <dbReference type="Proteomes" id="UP000811246"/>
    </source>
</evidence>